<dbReference type="Proteomes" id="UP000294194">
    <property type="component" value="Unassembled WGS sequence"/>
</dbReference>
<dbReference type="PANTHER" id="PTHR42794:SF1">
    <property type="entry name" value="HEMIN IMPORT ATP-BINDING PROTEIN HMUV"/>
    <property type="match status" value="1"/>
</dbReference>
<reference evidence="7" key="1">
    <citation type="submission" date="2019-02" db="EMBL/GenBank/DDBJ databases">
        <title>Glaciihabitans arcticus sp. nov., a psychrotolerant bacterium isolated from polar soil.</title>
        <authorList>
            <person name="Dahal R.H."/>
        </authorList>
    </citation>
    <scope>NUCLEOTIDE SEQUENCE [LARGE SCALE GENOMIC DNA]</scope>
    <source>
        <strain evidence="7">RP-3-7</strain>
    </source>
</reference>
<evidence type="ECO:0000256" key="2">
    <source>
        <dbReference type="ARBA" id="ARBA00022741"/>
    </source>
</evidence>
<dbReference type="EMBL" id="SISG01000001">
    <property type="protein sequence ID" value="TBN58477.1"/>
    <property type="molecule type" value="Genomic_DNA"/>
</dbReference>
<dbReference type="CDD" id="cd03214">
    <property type="entry name" value="ABC_Iron-Siderophores_B12_Hemin"/>
    <property type="match status" value="1"/>
</dbReference>
<keyword evidence="7" id="KW-1185">Reference proteome</keyword>
<dbReference type="PANTHER" id="PTHR42794">
    <property type="entry name" value="HEMIN IMPORT ATP-BINDING PROTEIN HMUV"/>
    <property type="match status" value="1"/>
</dbReference>
<dbReference type="Pfam" id="PF00005">
    <property type="entry name" value="ABC_tran"/>
    <property type="match status" value="1"/>
</dbReference>
<keyword evidence="1" id="KW-0813">Transport</keyword>
<evidence type="ECO:0000256" key="4">
    <source>
        <dbReference type="ARBA" id="ARBA00022967"/>
    </source>
</evidence>
<keyword evidence="3 6" id="KW-0067">ATP-binding</keyword>
<evidence type="ECO:0000256" key="1">
    <source>
        <dbReference type="ARBA" id="ARBA00022448"/>
    </source>
</evidence>
<keyword evidence="2" id="KW-0547">Nucleotide-binding</keyword>
<dbReference type="InterPro" id="IPR017871">
    <property type="entry name" value="ABC_transporter-like_CS"/>
</dbReference>
<dbReference type="Gene3D" id="3.40.50.300">
    <property type="entry name" value="P-loop containing nucleotide triphosphate hydrolases"/>
    <property type="match status" value="1"/>
</dbReference>
<sequence>MRVSVGGKLIIDGIDCTVPPGSLAALIGPNGAGKSTLLRALAAVEKPQSGSVSFDGSELYGMPRRERAKLAAFVEQDAATELSLTVEAVVALGRMPHLSLWQAPDDASRTAVTDALDAVGMREFAGRDVTTLSGGERQRVLLAKALAQQARLLLLDEPTNHLDIRAQLSTLALLRSVASTGVTVLAALHDLGLAAAWCDSVIVVADGRVVAAGETAATLTPELIRDVYGVRATVFTDPASGRPVIGFGEL</sequence>
<accession>A0A4Q9GYX7</accession>
<dbReference type="GO" id="GO:0005524">
    <property type="term" value="F:ATP binding"/>
    <property type="evidence" value="ECO:0007669"/>
    <property type="project" value="UniProtKB-KW"/>
</dbReference>
<organism evidence="6 7">
    <name type="scientific">Glaciihabitans arcticus</name>
    <dbReference type="NCBI Taxonomy" id="2668039"/>
    <lineage>
        <taxon>Bacteria</taxon>
        <taxon>Bacillati</taxon>
        <taxon>Actinomycetota</taxon>
        <taxon>Actinomycetes</taxon>
        <taxon>Micrococcales</taxon>
        <taxon>Microbacteriaceae</taxon>
        <taxon>Glaciihabitans</taxon>
    </lineage>
</organism>
<dbReference type="AlphaFoldDB" id="A0A4Q9GYX7"/>
<dbReference type="InterPro" id="IPR027417">
    <property type="entry name" value="P-loop_NTPase"/>
</dbReference>
<evidence type="ECO:0000313" key="6">
    <source>
        <dbReference type="EMBL" id="TBN58477.1"/>
    </source>
</evidence>
<name>A0A4Q9GYX7_9MICO</name>
<dbReference type="FunFam" id="3.40.50.300:FF:000134">
    <property type="entry name" value="Iron-enterobactin ABC transporter ATP-binding protein"/>
    <property type="match status" value="1"/>
</dbReference>
<dbReference type="InterPro" id="IPR003593">
    <property type="entry name" value="AAA+_ATPase"/>
</dbReference>
<dbReference type="SUPFAM" id="SSF52540">
    <property type="entry name" value="P-loop containing nucleoside triphosphate hydrolases"/>
    <property type="match status" value="1"/>
</dbReference>
<dbReference type="PROSITE" id="PS50893">
    <property type="entry name" value="ABC_TRANSPORTER_2"/>
    <property type="match status" value="1"/>
</dbReference>
<dbReference type="PROSITE" id="PS00211">
    <property type="entry name" value="ABC_TRANSPORTER_1"/>
    <property type="match status" value="1"/>
</dbReference>
<dbReference type="GO" id="GO:0016887">
    <property type="term" value="F:ATP hydrolysis activity"/>
    <property type="evidence" value="ECO:0007669"/>
    <property type="project" value="InterPro"/>
</dbReference>
<keyword evidence="4" id="KW-1278">Translocase</keyword>
<proteinExistence type="predicted"/>
<evidence type="ECO:0000313" key="7">
    <source>
        <dbReference type="Proteomes" id="UP000294194"/>
    </source>
</evidence>
<feature type="domain" description="ABC transporter" evidence="5">
    <location>
        <begin position="1"/>
        <end position="231"/>
    </location>
</feature>
<dbReference type="InterPro" id="IPR003439">
    <property type="entry name" value="ABC_transporter-like_ATP-bd"/>
</dbReference>
<comment type="caution">
    <text evidence="6">The sequence shown here is derived from an EMBL/GenBank/DDBJ whole genome shotgun (WGS) entry which is preliminary data.</text>
</comment>
<dbReference type="SMART" id="SM00382">
    <property type="entry name" value="AAA"/>
    <property type="match status" value="1"/>
</dbReference>
<evidence type="ECO:0000259" key="5">
    <source>
        <dbReference type="PROSITE" id="PS50893"/>
    </source>
</evidence>
<protein>
    <submittedName>
        <fullName evidence="6">ATP-binding cassette domain-containing protein</fullName>
    </submittedName>
</protein>
<gene>
    <name evidence="6" type="ORF">EYE40_01120</name>
</gene>
<evidence type="ECO:0000256" key="3">
    <source>
        <dbReference type="ARBA" id="ARBA00022840"/>
    </source>
</evidence>